<organism evidence="15 16">
    <name type="scientific">Pyrococcus horikoshii</name>
    <dbReference type="NCBI Taxonomy" id="53953"/>
    <lineage>
        <taxon>Archaea</taxon>
        <taxon>Methanobacteriati</taxon>
        <taxon>Methanobacteriota</taxon>
        <taxon>Thermococci</taxon>
        <taxon>Thermococcales</taxon>
        <taxon>Thermococcaceae</taxon>
        <taxon>Pyrococcus</taxon>
    </lineage>
</organism>
<dbReference type="OMA" id="VYSWLVK"/>
<evidence type="ECO:0000259" key="14">
    <source>
        <dbReference type="Pfam" id="PF09153"/>
    </source>
</evidence>
<comment type="catalytic activity">
    <reaction evidence="12">
        <text>a 6-O-methyl-2'-deoxyguanosine in DNA + L-cysteinyl-[protein] = S-methyl-L-cysteinyl-[protein] + a 2'-deoxyguanosine in DNA</text>
        <dbReference type="Rhea" id="RHEA:24000"/>
        <dbReference type="Rhea" id="RHEA-COMP:10131"/>
        <dbReference type="Rhea" id="RHEA-COMP:10132"/>
        <dbReference type="Rhea" id="RHEA-COMP:11367"/>
        <dbReference type="Rhea" id="RHEA-COMP:11368"/>
        <dbReference type="ChEBI" id="CHEBI:29950"/>
        <dbReference type="ChEBI" id="CHEBI:82612"/>
        <dbReference type="ChEBI" id="CHEBI:85445"/>
        <dbReference type="ChEBI" id="CHEBI:85448"/>
        <dbReference type="EC" id="2.1.1.63"/>
    </reaction>
</comment>
<evidence type="ECO:0000256" key="12">
    <source>
        <dbReference type="ARBA" id="ARBA00049348"/>
    </source>
</evidence>
<dbReference type="GeneID" id="1442676"/>
<dbReference type="PANTHER" id="PTHR46460:SF1">
    <property type="entry name" value="METHYLATED-DNA--PROTEIN-CYSTEINE METHYLTRANSFERASE"/>
    <property type="match status" value="1"/>
</dbReference>
<dbReference type="InterPro" id="IPR015236">
    <property type="entry name" value="MGMT_N"/>
</dbReference>
<evidence type="ECO:0000256" key="6">
    <source>
        <dbReference type="ARBA" id="ARBA00015377"/>
    </source>
</evidence>
<evidence type="ECO:0000256" key="1">
    <source>
        <dbReference type="ARBA" id="ARBA00001286"/>
    </source>
</evidence>
<dbReference type="NCBIfam" id="NF041132">
    <property type="entry name" value="DNA_protcyst_Mta_Thcoc"/>
    <property type="match status" value="1"/>
</dbReference>
<sequence length="172" mass="19614">MLTYKTFKILGREILIGVVWEEKIQGIAYSLDGLEFLKDQLSRVTSHLKSRGVKVNLLEEKSRYPDLVFDVLKGKIGNEKGFEELSLEGLTRFEIKVYSWLVKNVKRGEVITYGKVAKALKTSPIAVGGAMKRNPYPIIVPCHRVVGKNNPWLYTPKPSYKKFLLEVEGWIS</sequence>
<evidence type="ECO:0000256" key="3">
    <source>
        <dbReference type="ARBA" id="ARBA00004496"/>
    </source>
</evidence>
<dbReference type="InterPro" id="IPR001497">
    <property type="entry name" value="MethylDNA_cys_MeTrfase_AS"/>
</dbReference>
<evidence type="ECO:0000256" key="10">
    <source>
        <dbReference type="ARBA" id="ARBA00022763"/>
    </source>
</evidence>
<dbReference type="PROSITE" id="PS00374">
    <property type="entry name" value="MGMT"/>
    <property type="match status" value="1"/>
</dbReference>
<evidence type="ECO:0000259" key="13">
    <source>
        <dbReference type="Pfam" id="PF01035"/>
    </source>
</evidence>
<dbReference type="RefSeq" id="WP_048053490.1">
    <property type="nucleotide sequence ID" value="NZ_DUJN01000002.1"/>
</dbReference>
<evidence type="ECO:0000256" key="8">
    <source>
        <dbReference type="ARBA" id="ARBA00022603"/>
    </source>
</evidence>
<dbReference type="Proteomes" id="UP000617544">
    <property type="component" value="Unassembled WGS sequence"/>
</dbReference>
<dbReference type="Gene3D" id="1.10.10.10">
    <property type="entry name" value="Winged helix-like DNA-binding domain superfamily/Winged helix DNA-binding domain"/>
    <property type="match status" value="1"/>
</dbReference>
<evidence type="ECO:0000256" key="2">
    <source>
        <dbReference type="ARBA" id="ARBA00003317"/>
    </source>
</evidence>
<dbReference type="InterPro" id="IPR036388">
    <property type="entry name" value="WH-like_DNA-bd_sf"/>
</dbReference>
<dbReference type="SUPFAM" id="SSF46767">
    <property type="entry name" value="Methylated DNA-protein cysteine methyltransferase, C-terminal domain"/>
    <property type="match status" value="1"/>
</dbReference>
<dbReference type="SUPFAM" id="SSF53155">
    <property type="entry name" value="Methylated DNA-protein cysteine methyltransferase domain"/>
    <property type="match status" value="1"/>
</dbReference>
<keyword evidence="9" id="KW-0808">Transferase</keyword>
<comment type="subcellular location">
    <subcellularLocation>
        <location evidence="3">Cytoplasm</location>
    </subcellularLocation>
</comment>
<dbReference type="NCBIfam" id="TIGR00589">
    <property type="entry name" value="ogt"/>
    <property type="match status" value="1"/>
</dbReference>
<dbReference type="InterPro" id="IPR036631">
    <property type="entry name" value="MGMT_N_sf"/>
</dbReference>
<keyword evidence="7" id="KW-0963">Cytoplasm</keyword>
<dbReference type="GO" id="GO:0005737">
    <property type="term" value="C:cytoplasm"/>
    <property type="evidence" value="ECO:0007669"/>
    <property type="project" value="UniProtKB-SubCell"/>
</dbReference>
<keyword evidence="8" id="KW-0489">Methyltransferase</keyword>
<evidence type="ECO:0000256" key="5">
    <source>
        <dbReference type="ARBA" id="ARBA00011918"/>
    </source>
</evidence>
<comment type="catalytic activity">
    <reaction evidence="1">
        <text>a 4-O-methyl-thymidine in DNA + L-cysteinyl-[protein] = a thymidine in DNA + S-methyl-L-cysteinyl-[protein]</text>
        <dbReference type="Rhea" id="RHEA:53428"/>
        <dbReference type="Rhea" id="RHEA-COMP:10131"/>
        <dbReference type="Rhea" id="RHEA-COMP:10132"/>
        <dbReference type="Rhea" id="RHEA-COMP:13555"/>
        <dbReference type="Rhea" id="RHEA-COMP:13556"/>
        <dbReference type="ChEBI" id="CHEBI:29950"/>
        <dbReference type="ChEBI" id="CHEBI:82612"/>
        <dbReference type="ChEBI" id="CHEBI:137386"/>
        <dbReference type="ChEBI" id="CHEBI:137387"/>
        <dbReference type="EC" id="2.1.1.63"/>
    </reaction>
</comment>
<dbReference type="GO" id="GO:0032259">
    <property type="term" value="P:methylation"/>
    <property type="evidence" value="ECO:0007669"/>
    <property type="project" value="UniProtKB-KW"/>
</dbReference>
<dbReference type="Gene3D" id="3.30.160.70">
    <property type="entry name" value="Methylated DNA-protein cysteine methyltransferase domain"/>
    <property type="match status" value="1"/>
</dbReference>
<dbReference type="EC" id="2.1.1.63" evidence="5"/>
<protein>
    <recommendedName>
        <fullName evidence="6">Methylated-DNA--protein-cysteine methyltransferase</fullName>
        <ecNumber evidence="5">2.1.1.63</ecNumber>
    </recommendedName>
</protein>
<dbReference type="AlphaFoldDB" id="A0A832T8F9"/>
<dbReference type="PANTHER" id="PTHR46460">
    <property type="entry name" value="METHYLATED-DNA--PROTEIN-CYSTEINE METHYLTRANSFERASE"/>
    <property type="match status" value="1"/>
</dbReference>
<keyword evidence="11" id="KW-0234">DNA repair</keyword>
<reference evidence="15" key="1">
    <citation type="journal article" date="2020" name="bioRxiv">
        <title>A rank-normalized archaeal taxonomy based on genome phylogeny resolves widespread incomplete and uneven classifications.</title>
        <authorList>
            <person name="Rinke C."/>
            <person name="Chuvochina M."/>
            <person name="Mussig A.J."/>
            <person name="Chaumeil P.-A."/>
            <person name="Waite D.W."/>
            <person name="Whitman W.B."/>
            <person name="Parks D.H."/>
            <person name="Hugenholtz P."/>
        </authorList>
    </citation>
    <scope>NUCLEOTIDE SEQUENCE</scope>
    <source>
        <strain evidence="15">UBA8834</strain>
    </source>
</reference>
<dbReference type="CDD" id="cd06445">
    <property type="entry name" value="ATase"/>
    <property type="match status" value="1"/>
</dbReference>
<dbReference type="InterPro" id="IPR036217">
    <property type="entry name" value="MethylDNA_cys_MeTrfase_DNAb"/>
</dbReference>
<dbReference type="GO" id="GO:0006281">
    <property type="term" value="P:DNA repair"/>
    <property type="evidence" value="ECO:0007669"/>
    <property type="project" value="UniProtKB-KW"/>
</dbReference>
<dbReference type="InterPro" id="IPR014048">
    <property type="entry name" value="MethylDNA_cys_MeTrfase_DNA-bd"/>
</dbReference>
<accession>A0A832T8F9</accession>
<dbReference type="Pfam" id="PF01035">
    <property type="entry name" value="DNA_binding_1"/>
    <property type="match status" value="1"/>
</dbReference>
<evidence type="ECO:0000313" key="15">
    <source>
        <dbReference type="EMBL" id="HII60794.1"/>
    </source>
</evidence>
<dbReference type="Pfam" id="PF09153">
    <property type="entry name" value="MGMT_N"/>
    <property type="match status" value="1"/>
</dbReference>
<comment type="caution">
    <text evidence="15">The sequence shown here is derived from an EMBL/GenBank/DDBJ whole genome shotgun (WGS) entry which is preliminary data.</text>
</comment>
<evidence type="ECO:0000256" key="9">
    <source>
        <dbReference type="ARBA" id="ARBA00022679"/>
    </source>
</evidence>
<evidence type="ECO:0000256" key="7">
    <source>
        <dbReference type="ARBA" id="ARBA00022490"/>
    </source>
</evidence>
<dbReference type="GO" id="GO:0003908">
    <property type="term" value="F:methylated-DNA-[protein]-cysteine S-methyltransferase activity"/>
    <property type="evidence" value="ECO:0007669"/>
    <property type="project" value="UniProtKB-EC"/>
</dbReference>
<keyword evidence="10" id="KW-0227">DNA damage</keyword>
<evidence type="ECO:0000256" key="4">
    <source>
        <dbReference type="ARBA" id="ARBA00008711"/>
    </source>
</evidence>
<dbReference type="SMR" id="A0A832T8F9"/>
<feature type="domain" description="Methylated DNA-protein cysteine methyltransferase ribonuclease H-like" evidence="14">
    <location>
        <begin position="1"/>
        <end position="85"/>
    </location>
</feature>
<dbReference type="InterPro" id="IPR054936">
    <property type="entry name" value="DNA_protcyst_Mta_Thcoc"/>
</dbReference>
<dbReference type="EMBL" id="DUJN01000002">
    <property type="protein sequence ID" value="HII60794.1"/>
    <property type="molecule type" value="Genomic_DNA"/>
</dbReference>
<gene>
    <name evidence="15" type="ORF">HA331_03380</name>
</gene>
<feature type="domain" description="Methylated-DNA-[protein]-cysteine S-methyltransferase DNA binding" evidence="13">
    <location>
        <begin position="93"/>
        <end position="169"/>
    </location>
</feature>
<proteinExistence type="inferred from homology"/>
<comment type="function">
    <text evidence="2">Involved in the cellular defense against the biological effects of O6-methylguanine (O6-MeG) and O4-methylthymine (O4-MeT) in DNA. Repairs the methylated nucleobase in DNA by stoichiometrically transferring the methyl group to a cysteine residue in the enzyme. This is a suicide reaction: the enzyme is irreversibly inactivated.</text>
</comment>
<evidence type="ECO:0000256" key="11">
    <source>
        <dbReference type="ARBA" id="ARBA00023204"/>
    </source>
</evidence>
<dbReference type="NCBIfam" id="NF003022">
    <property type="entry name" value="PRK03887.1"/>
    <property type="match status" value="1"/>
</dbReference>
<name>A0A832T8F9_PYRHR</name>
<comment type="similarity">
    <text evidence="4">Belongs to the MGMT family.</text>
</comment>
<evidence type="ECO:0000313" key="16">
    <source>
        <dbReference type="Proteomes" id="UP000617544"/>
    </source>
</evidence>